<feature type="region of interest" description="Disordered" evidence="1">
    <location>
        <begin position="103"/>
        <end position="123"/>
    </location>
</feature>
<gene>
    <name evidence="3" type="ORF">CVT26_013006</name>
</gene>
<dbReference type="PANTHER" id="PTHR33481:SF1">
    <property type="entry name" value="ENDONUCLEASE_EXONUCLEASE_PHOSPHATASE DOMAIN-CONTAINING PROTEIN-RELATED"/>
    <property type="match status" value="1"/>
</dbReference>
<feature type="compositionally biased region" description="Polar residues" evidence="1">
    <location>
        <begin position="110"/>
        <end position="123"/>
    </location>
</feature>
<dbReference type="OrthoDB" id="3230070at2759"/>
<accession>A0A409WXI8</accession>
<keyword evidence="4" id="KW-1185">Reference proteome</keyword>
<sequence>MHPVQNGIPQGSPVSPILAAFYTAELLEMFTPPNHSQPPLPTSPDSPTNVHLFMYGDDGKLFVWSKSLENSTILLKNAYLEAEAWLKRAGLSPDISKRELMHDSRRRNHNSNPSIVFTDSDGTTRTVTPEATVRWLSVHIDRKLRFERHVKILAASGENTVAALTVVANTVRGLSHGHRRRLYAACVVPKILYACPAWWNGTRYQSKPLEKVQNRALRLICASFRTTPITALEIEASIPPIIHQIHLHTKRCAIRFNKFDTNNATIREPLARRPAGLSGQVNKWL</sequence>
<name>A0A409WXI8_9AGAR</name>
<dbReference type="PANTHER" id="PTHR33481">
    <property type="entry name" value="REVERSE TRANSCRIPTASE"/>
    <property type="match status" value="1"/>
</dbReference>
<protein>
    <recommendedName>
        <fullName evidence="2">Reverse transcriptase domain-containing protein</fullName>
    </recommendedName>
</protein>
<dbReference type="Pfam" id="PF00078">
    <property type="entry name" value="RVT_1"/>
    <property type="match status" value="1"/>
</dbReference>
<dbReference type="InParanoid" id="A0A409WXI8"/>
<evidence type="ECO:0000313" key="3">
    <source>
        <dbReference type="EMBL" id="PPQ83207.1"/>
    </source>
</evidence>
<dbReference type="InterPro" id="IPR000477">
    <property type="entry name" value="RT_dom"/>
</dbReference>
<dbReference type="EMBL" id="NHYE01004640">
    <property type="protein sequence ID" value="PPQ83207.1"/>
    <property type="molecule type" value="Genomic_DNA"/>
</dbReference>
<organism evidence="3 4">
    <name type="scientific">Gymnopilus dilepis</name>
    <dbReference type="NCBI Taxonomy" id="231916"/>
    <lineage>
        <taxon>Eukaryota</taxon>
        <taxon>Fungi</taxon>
        <taxon>Dikarya</taxon>
        <taxon>Basidiomycota</taxon>
        <taxon>Agaricomycotina</taxon>
        <taxon>Agaricomycetes</taxon>
        <taxon>Agaricomycetidae</taxon>
        <taxon>Agaricales</taxon>
        <taxon>Agaricineae</taxon>
        <taxon>Hymenogastraceae</taxon>
        <taxon>Gymnopilus</taxon>
    </lineage>
</organism>
<dbReference type="AlphaFoldDB" id="A0A409WXI8"/>
<comment type="caution">
    <text evidence="3">The sequence shown here is derived from an EMBL/GenBank/DDBJ whole genome shotgun (WGS) entry which is preliminary data.</text>
</comment>
<dbReference type="Proteomes" id="UP000284706">
    <property type="component" value="Unassembled WGS sequence"/>
</dbReference>
<evidence type="ECO:0000259" key="2">
    <source>
        <dbReference type="PROSITE" id="PS50878"/>
    </source>
</evidence>
<evidence type="ECO:0000313" key="4">
    <source>
        <dbReference type="Proteomes" id="UP000284706"/>
    </source>
</evidence>
<proteinExistence type="predicted"/>
<feature type="domain" description="Reverse transcriptase" evidence="2">
    <location>
        <begin position="1"/>
        <end position="140"/>
    </location>
</feature>
<dbReference type="STRING" id="231916.A0A409WXI8"/>
<reference evidence="3 4" key="1">
    <citation type="journal article" date="2018" name="Evol. Lett.">
        <title>Horizontal gene cluster transfer increased hallucinogenic mushroom diversity.</title>
        <authorList>
            <person name="Reynolds H.T."/>
            <person name="Vijayakumar V."/>
            <person name="Gluck-Thaler E."/>
            <person name="Korotkin H.B."/>
            <person name="Matheny P.B."/>
            <person name="Slot J.C."/>
        </authorList>
    </citation>
    <scope>NUCLEOTIDE SEQUENCE [LARGE SCALE GENOMIC DNA]</scope>
    <source>
        <strain evidence="3 4">SRW20</strain>
    </source>
</reference>
<dbReference type="PROSITE" id="PS50878">
    <property type="entry name" value="RT_POL"/>
    <property type="match status" value="1"/>
</dbReference>
<evidence type="ECO:0000256" key="1">
    <source>
        <dbReference type="SAM" id="MobiDB-lite"/>
    </source>
</evidence>